<dbReference type="Pfam" id="PF05615">
    <property type="entry name" value="THOC7"/>
    <property type="match status" value="1"/>
</dbReference>
<evidence type="ECO:0000256" key="2">
    <source>
        <dbReference type="ARBA" id="ARBA00023242"/>
    </source>
</evidence>
<evidence type="ECO:0000313" key="3">
    <source>
        <dbReference type="EMBL" id="CAG9865499.1"/>
    </source>
</evidence>
<keyword evidence="4" id="KW-1185">Reference proteome</keyword>
<evidence type="ECO:0000313" key="4">
    <source>
        <dbReference type="Proteomes" id="UP001153712"/>
    </source>
</evidence>
<accession>A0A9N9XS73</accession>
<comment type="subcellular location">
    <subcellularLocation>
        <location evidence="1">Nucleus</location>
    </subcellularLocation>
</comment>
<proteinExistence type="predicted"/>
<dbReference type="InterPro" id="IPR008501">
    <property type="entry name" value="THOC7/Mft1"/>
</dbReference>
<dbReference type="OrthoDB" id="205166at2759"/>
<evidence type="ECO:0000256" key="1">
    <source>
        <dbReference type="ARBA" id="ARBA00004123"/>
    </source>
</evidence>
<sequence>MSDEEVIKRRLIFDGDGTGDDRRFNLMLKMITKFINSGEETAEESRQRYDKISAQLSMIEHARKRSELVTKSNDDQLIKYQKLFKDYEGKIRDIKSDIAKQRTELEKAKTIKQNRIEYDLLAKQISAEPARTEMNKKLLSLQKHLKDIGEEKRRLIQKLAKRKKQFHVLSTSANQLQFYLDEDNEFIDINSSLDDVNVNSPEPMSE</sequence>
<dbReference type="EMBL" id="OU900102">
    <property type="protein sequence ID" value="CAG9865499.1"/>
    <property type="molecule type" value="Genomic_DNA"/>
</dbReference>
<dbReference type="GO" id="GO:0000445">
    <property type="term" value="C:THO complex part of transcription export complex"/>
    <property type="evidence" value="ECO:0007669"/>
    <property type="project" value="InterPro"/>
</dbReference>
<name>A0A9N9XS73_PHYSR</name>
<protein>
    <recommendedName>
        <fullName evidence="5">THO complex subunit 7</fullName>
    </recommendedName>
</protein>
<evidence type="ECO:0008006" key="5">
    <source>
        <dbReference type="Google" id="ProtNLM"/>
    </source>
</evidence>
<organism evidence="3 4">
    <name type="scientific">Phyllotreta striolata</name>
    <name type="common">Striped flea beetle</name>
    <name type="synonym">Crioceris striolata</name>
    <dbReference type="NCBI Taxonomy" id="444603"/>
    <lineage>
        <taxon>Eukaryota</taxon>
        <taxon>Metazoa</taxon>
        <taxon>Ecdysozoa</taxon>
        <taxon>Arthropoda</taxon>
        <taxon>Hexapoda</taxon>
        <taxon>Insecta</taxon>
        <taxon>Pterygota</taxon>
        <taxon>Neoptera</taxon>
        <taxon>Endopterygota</taxon>
        <taxon>Coleoptera</taxon>
        <taxon>Polyphaga</taxon>
        <taxon>Cucujiformia</taxon>
        <taxon>Chrysomeloidea</taxon>
        <taxon>Chrysomelidae</taxon>
        <taxon>Galerucinae</taxon>
        <taxon>Alticini</taxon>
        <taxon>Phyllotreta</taxon>
    </lineage>
</organism>
<dbReference type="Proteomes" id="UP001153712">
    <property type="component" value="Chromosome 9"/>
</dbReference>
<dbReference type="GO" id="GO:0006397">
    <property type="term" value="P:mRNA processing"/>
    <property type="evidence" value="ECO:0007669"/>
    <property type="project" value="InterPro"/>
</dbReference>
<gene>
    <name evidence="3" type="ORF">PHYEVI_LOCUS11731</name>
</gene>
<dbReference type="AlphaFoldDB" id="A0A9N9XS73"/>
<reference evidence="3" key="1">
    <citation type="submission" date="2022-01" db="EMBL/GenBank/DDBJ databases">
        <authorList>
            <person name="King R."/>
        </authorList>
    </citation>
    <scope>NUCLEOTIDE SEQUENCE</scope>
</reference>
<keyword evidence="2" id="KW-0539">Nucleus</keyword>